<dbReference type="PROSITE" id="PS51257">
    <property type="entry name" value="PROKAR_LIPOPROTEIN"/>
    <property type="match status" value="1"/>
</dbReference>
<proteinExistence type="predicted"/>
<dbReference type="AlphaFoldDB" id="A0A1V1H190"/>
<sequence length="64" mass="6920">MDLDARIVCSTVLYGSIQSCSVSAASDWLVAAALECPHYNRSTKDLYQGISNSLGMVGDFGKRF</sequence>
<protein>
    <submittedName>
        <fullName evidence="1">Uncharacterized protein</fullName>
    </submittedName>
</protein>
<organism evidence="1">
    <name type="scientific">Oryza sativa subsp. indica</name>
    <name type="common">Rice</name>
    <dbReference type="NCBI Taxonomy" id="39946"/>
    <lineage>
        <taxon>Eukaryota</taxon>
        <taxon>Viridiplantae</taxon>
        <taxon>Streptophyta</taxon>
        <taxon>Embryophyta</taxon>
        <taxon>Tracheophyta</taxon>
        <taxon>Spermatophyta</taxon>
        <taxon>Magnoliopsida</taxon>
        <taxon>Liliopsida</taxon>
        <taxon>Poales</taxon>
        <taxon>Poaceae</taxon>
        <taxon>BOP clade</taxon>
        <taxon>Oryzoideae</taxon>
        <taxon>Oryzeae</taxon>
        <taxon>Oryzinae</taxon>
        <taxon>Oryza</taxon>
        <taxon>Oryza sativa</taxon>
    </lineage>
</organism>
<name>A0A1V1H190_ORYSI</name>
<gene>
    <name evidence="1" type="primary">NonaB0056A10.29</name>
</gene>
<accession>A0A1V1H190</accession>
<dbReference type="EMBL" id="AP011453">
    <property type="protein sequence ID" value="BAX24688.1"/>
    <property type="molecule type" value="Genomic_DNA"/>
</dbReference>
<reference evidence="1" key="1">
    <citation type="submission" date="2009-05" db="EMBL/GenBank/DDBJ databases">
        <title>Oryza sativa Japonica Group genomic DNA, chromosome 6, BAC clone:KMK0024M20, cultivar:Khau Mac Kho.</title>
        <authorList>
            <person name="Matsumoto T."/>
            <person name="Wu J."/>
            <person name="Kanamori H."/>
        </authorList>
    </citation>
    <scope>NUCLEOTIDE SEQUENCE</scope>
</reference>
<evidence type="ECO:0000313" key="1">
    <source>
        <dbReference type="EMBL" id="BAX24688.1"/>
    </source>
</evidence>